<proteinExistence type="predicted"/>
<sequence length="656" mass="76294">MVAFSSEEGAFNIESHFPKDTVRPFAYVTSRFPPPASARPSVKTSDWAVLTSRATCHRPQGLPITDSKDYLVQNSRTRPTCHKLQGLPVTDLKDYLSQIQRPSFTKLKGYLSQTSRSTCHRPQELSVTDLKDIKNTVMIILKREFLLHPCGRFECVQNKLNGLVCCCQRKKNKEEKKERKFQVTSAACLLKQSLKLTQHNSLFALNTGLEERQKYMIMSRDENIVRNGTIKIGNLSFEEVEKLKYLGATVTNINDTREEIKHRINMQNACYYSVEKILSSSLLSENLKVRIYKTVILPVVLYGCETWTLTSREKHRLRVFENKVLRKIFGAKRDEVTGEWRKLHNTELHALHSSPDIIRNIKSRRLRWAGHVAHMGESRNPYTVLVGKPEGKRSLGRPRRRWEDNIKMDLREVGYDDREWINLAQDRDQWRAFVRAVMNLAGSLKASKLKQGDTLSPLLFNSALEYAIRKVQDNREGLELNGLHQLLFYADDVNILEENPQTIRENTGILLEASKAIGLEVNPEKTNCETLTLTLREEQRLRVFENKVLRKIFDAKRDEVTGEWRKLHNAELHALYSSPDIIRNIKSRRLRWAGHVACMGEYKNAYSVFVGRPEGKRPLGRPRHRWENNIKMDLKEVEYDDRDWINLAQDRERWRT</sequence>
<dbReference type="SUPFAM" id="SSF56672">
    <property type="entry name" value="DNA/RNA polymerases"/>
    <property type="match status" value="1"/>
</dbReference>
<dbReference type="Pfam" id="PF00078">
    <property type="entry name" value="RVT_1"/>
    <property type="match status" value="1"/>
</dbReference>
<feature type="domain" description="Reverse transcriptase" evidence="1">
    <location>
        <begin position="439"/>
        <end position="529"/>
    </location>
</feature>
<dbReference type="PANTHER" id="PTHR47027">
    <property type="entry name" value="REVERSE TRANSCRIPTASE DOMAIN-CONTAINING PROTEIN"/>
    <property type="match status" value="1"/>
</dbReference>
<gene>
    <name evidence="2" type="ORF">ANN_20953</name>
</gene>
<evidence type="ECO:0000259" key="1">
    <source>
        <dbReference type="Pfam" id="PF00078"/>
    </source>
</evidence>
<keyword evidence="3" id="KW-1185">Reference proteome</keyword>
<name>A0ABQ8SEP4_PERAM</name>
<dbReference type="InterPro" id="IPR000477">
    <property type="entry name" value="RT_dom"/>
</dbReference>
<organism evidence="2 3">
    <name type="scientific">Periplaneta americana</name>
    <name type="common">American cockroach</name>
    <name type="synonym">Blatta americana</name>
    <dbReference type="NCBI Taxonomy" id="6978"/>
    <lineage>
        <taxon>Eukaryota</taxon>
        <taxon>Metazoa</taxon>
        <taxon>Ecdysozoa</taxon>
        <taxon>Arthropoda</taxon>
        <taxon>Hexapoda</taxon>
        <taxon>Insecta</taxon>
        <taxon>Pterygota</taxon>
        <taxon>Neoptera</taxon>
        <taxon>Polyneoptera</taxon>
        <taxon>Dictyoptera</taxon>
        <taxon>Blattodea</taxon>
        <taxon>Blattoidea</taxon>
        <taxon>Blattidae</taxon>
        <taxon>Blattinae</taxon>
        <taxon>Periplaneta</taxon>
    </lineage>
</organism>
<comment type="caution">
    <text evidence="2">The sequence shown here is derived from an EMBL/GenBank/DDBJ whole genome shotgun (WGS) entry which is preliminary data.</text>
</comment>
<dbReference type="Proteomes" id="UP001148838">
    <property type="component" value="Unassembled WGS sequence"/>
</dbReference>
<accession>A0ABQ8SEP4</accession>
<dbReference type="Gene3D" id="3.30.70.270">
    <property type="match status" value="1"/>
</dbReference>
<dbReference type="EMBL" id="JAJSOF020000029">
    <property type="protein sequence ID" value="KAJ4432334.1"/>
    <property type="molecule type" value="Genomic_DNA"/>
</dbReference>
<evidence type="ECO:0000313" key="2">
    <source>
        <dbReference type="EMBL" id="KAJ4432334.1"/>
    </source>
</evidence>
<evidence type="ECO:0000313" key="3">
    <source>
        <dbReference type="Proteomes" id="UP001148838"/>
    </source>
</evidence>
<reference evidence="2 3" key="1">
    <citation type="journal article" date="2022" name="Allergy">
        <title>Genome assembly and annotation of Periplaneta americana reveal a comprehensive cockroach allergen profile.</title>
        <authorList>
            <person name="Wang L."/>
            <person name="Xiong Q."/>
            <person name="Saelim N."/>
            <person name="Wang L."/>
            <person name="Nong W."/>
            <person name="Wan A.T."/>
            <person name="Shi M."/>
            <person name="Liu X."/>
            <person name="Cao Q."/>
            <person name="Hui J.H.L."/>
            <person name="Sookrung N."/>
            <person name="Leung T.F."/>
            <person name="Tungtrongchitr A."/>
            <person name="Tsui S.K.W."/>
        </authorList>
    </citation>
    <scope>NUCLEOTIDE SEQUENCE [LARGE SCALE GENOMIC DNA]</scope>
    <source>
        <strain evidence="2">PWHHKU_190912</strain>
    </source>
</reference>
<dbReference type="PANTHER" id="PTHR47027:SF20">
    <property type="entry name" value="REVERSE TRANSCRIPTASE-LIKE PROTEIN WITH RNA-DIRECTED DNA POLYMERASE DOMAIN"/>
    <property type="match status" value="1"/>
</dbReference>
<dbReference type="InterPro" id="IPR043128">
    <property type="entry name" value="Rev_trsase/Diguanyl_cyclase"/>
</dbReference>
<dbReference type="InterPro" id="IPR043502">
    <property type="entry name" value="DNA/RNA_pol_sf"/>
</dbReference>
<protein>
    <recommendedName>
        <fullName evidence="1">Reverse transcriptase domain-containing protein</fullName>
    </recommendedName>
</protein>